<dbReference type="FunFam" id="3.30.70.1430:FF:000002">
    <property type="entry name" value="Efflux pump membrane transporter"/>
    <property type="match status" value="1"/>
</dbReference>
<accession>A0A1J5S0M7</accession>
<gene>
    <name evidence="10" type="primary">acrB_3</name>
    <name evidence="10" type="ORF">GALL_164240</name>
</gene>
<evidence type="ECO:0000256" key="4">
    <source>
        <dbReference type="ARBA" id="ARBA00022475"/>
    </source>
</evidence>
<feature type="transmembrane region" description="Helical" evidence="9">
    <location>
        <begin position="965"/>
        <end position="986"/>
    </location>
</feature>
<protein>
    <submittedName>
        <fullName evidence="10">Multidrug efflux pump subunit AcrB</fullName>
    </submittedName>
</protein>
<keyword evidence="3" id="KW-0813">Transport</keyword>
<dbReference type="Gene3D" id="3.30.70.1430">
    <property type="entry name" value="Multidrug efflux transporter AcrB pore domain"/>
    <property type="match status" value="2"/>
</dbReference>
<dbReference type="PRINTS" id="PR00702">
    <property type="entry name" value="ACRIFLAVINRP"/>
</dbReference>
<keyword evidence="5" id="KW-0997">Cell inner membrane</keyword>
<evidence type="ECO:0000256" key="8">
    <source>
        <dbReference type="ARBA" id="ARBA00023136"/>
    </source>
</evidence>
<evidence type="ECO:0000256" key="9">
    <source>
        <dbReference type="SAM" id="Phobius"/>
    </source>
</evidence>
<feature type="transmembrane region" description="Helical" evidence="9">
    <location>
        <begin position="470"/>
        <end position="498"/>
    </location>
</feature>
<dbReference type="Gene3D" id="3.30.70.1320">
    <property type="entry name" value="Multidrug efflux transporter AcrB pore domain like"/>
    <property type="match status" value="1"/>
</dbReference>
<name>A0A1J5S0M7_9ZZZZ</name>
<dbReference type="EMBL" id="MLJW01000083">
    <property type="protein sequence ID" value="OIR01523.1"/>
    <property type="molecule type" value="Genomic_DNA"/>
</dbReference>
<comment type="similarity">
    <text evidence="2">Belongs to the resistance-nodulation-cell division (RND) (TC 2.A.6) family.</text>
</comment>
<feature type="transmembrane region" description="Helical" evidence="9">
    <location>
        <begin position="434"/>
        <end position="458"/>
    </location>
</feature>
<reference evidence="10" key="1">
    <citation type="submission" date="2016-10" db="EMBL/GenBank/DDBJ databases">
        <title>Sequence of Gallionella enrichment culture.</title>
        <authorList>
            <person name="Poehlein A."/>
            <person name="Muehling M."/>
            <person name="Daniel R."/>
        </authorList>
    </citation>
    <scope>NUCLEOTIDE SEQUENCE</scope>
</reference>
<feature type="transmembrane region" description="Helical" evidence="9">
    <location>
        <begin position="871"/>
        <end position="888"/>
    </location>
</feature>
<feature type="transmembrane region" description="Helical" evidence="9">
    <location>
        <begin position="998"/>
        <end position="1024"/>
    </location>
</feature>
<feature type="transmembrane region" description="Helical" evidence="9">
    <location>
        <begin position="392"/>
        <end position="413"/>
    </location>
</feature>
<dbReference type="InterPro" id="IPR001036">
    <property type="entry name" value="Acrflvin-R"/>
</dbReference>
<dbReference type="PANTHER" id="PTHR32063">
    <property type="match status" value="1"/>
</dbReference>
<dbReference type="InterPro" id="IPR027463">
    <property type="entry name" value="AcrB_DN_DC_subdom"/>
</dbReference>
<dbReference type="SUPFAM" id="SSF82866">
    <property type="entry name" value="Multidrug efflux transporter AcrB transmembrane domain"/>
    <property type="match status" value="2"/>
</dbReference>
<dbReference type="GO" id="GO:0005886">
    <property type="term" value="C:plasma membrane"/>
    <property type="evidence" value="ECO:0007669"/>
    <property type="project" value="UniProtKB-SubCell"/>
</dbReference>
<evidence type="ECO:0000313" key="10">
    <source>
        <dbReference type="EMBL" id="OIR01523.1"/>
    </source>
</evidence>
<dbReference type="Gene3D" id="3.30.70.1440">
    <property type="entry name" value="Multidrug efflux transporter AcrB pore domain"/>
    <property type="match status" value="1"/>
</dbReference>
<dbReference type="SUPFAM" id="SSF82693">
    <property type="entry name" value="Multidrug efflux transporter AcrB pore domain, PN1, PN2, PC1 and PC2 subdomains"/>
    <property type="match status" value="3"/>
</dbReference>
<dbReference type="Pfam" id="PF00873">
    <property type="entry name" value="ACR_tran"/>
    <property type="match status" value="1"/>
</dbReference>
<organism evidence="10">
    <name type="scientific">mine drainage metagenome</name>
    <dbReference type="NCBI Taxonomy" id="410659"/>
    <lineage>
        <taxon>unclassified sequences</taxon>
        <taxon>metagenomes</taxon>
        <taxon>ecological metagenomes</taxon>
    </lineage>
</organism>
<keyword evidence="8 9" id="KW-0472">Membrane</keyword>
<keyword evidence="6 9" id="KW-0812">Transmembrane</keyword>
<dbReference type="FunFam" id="1.20.1640.10:FF:000001">
    <property type="entry name" value="Efflux pump membrane transporter"/>
    <property type="match status" value="1"/>
</dbReference>
<comment type="subcellular location">
    <subcellularLocation>
        <location evidence="1">Cell inner membrane</location>
        <topology evidence="1">Multi-pass membrane protein</topology>
    </subcellularLocation>
</comment>
<feature type="transmembrane region" description="Helical" evidence="9">
    <location>
        <begin position="540"/>
        <end position="556"/>
    </location>
</feature>
<evidence type="ECO:0000256" key="5">
    <source>
        <dbReference type="ARBA" id="ARBA00022519"/>
    </source>
</evidence>
<dbReference type="AlphaFoldDB" id="A0A1J5S0M7"/>
<dbReference type="SUPFAM" id="SSF82714">
    <property type="entry name" value="Multidrug efflux transporter AcrB TolC docking domain, DN and DC subdomains"/>
    <property type="match status" value="2"/>
</dbReference>
<dbReference type="GO" id="GO:0009636">
    <property type="term" value="P:response to toxic substance"/>
    <property type="evidence" value="ECO:0007669"/>
    <property type="project" value="UniProtKB-ARBA"/>
</dbReference>
<comment type="caution">
    <text evidence="10">The sequence shown here is derived from an EMBL/GenBank/DDBJ whole genome shotgun (WGS) entry which is preliminary data.</text>
</comment>
<keyword evidence="4" id="KW-1003">Cell membrane</keyword>
<feature type="transmembrane region" description="Helical" evidence="9">
    <location>
        <begin position="895"/>
        <end position="915"/>
    </location>
</feature>
<dbReference type="PANTHER" id="PTHR32063:SF13">
    <property type="entry name" value="MULTIDRUG EFFLUX PUMP SUBUNIT ACRB-RELATED"/>
    <property type="match status" value="1"/>
</dbReference>
<evidence type="ECO:0000256" key="7">
    <source>
        <dbReference type="ARBA" id="ARBA00022989"/>
    </source>
</evidence>
<dbReference type="GO" id="GO:0042910">
    <property type="term" value="F:xenobiotic transmembrane transporter activity"/>
    <property type="evidence" value="ECO:0007669"/>
    <property type="project" value="TreeGrafter"/>
</dbReference>
<dbReference type="NCBIfam" id="NF000282">
    <property type="entry name" value="RND_permease_1"/>
    <property type="match status" value="1"/>
</dbReference>
<sequence>MARFFIDRPVFAWVVSTLIMLFGALAITQLPVAQYPQVAPPSISVTANYAGASAETLQKTVVSVIEQQMNGIDHLLYMSSSADSSGTATINLFFEPGTNPDTAQVQVQNKVQLATPSLPLTVQQQGVVVAKSTRNFMMFVAFSTNDDSMNEIQLGNYISSSILDPIRRVTGVGEVDMFGTENAMRIWLDPAKLESYGLTVTDVQSAVQAQNAQVAVGQLGGRPAVNGQELNVILQGPSTLTTPKQFRDILLKVMPDGSRVRLGDVARVDLGGQDYNIQARINGHPASAIAIKLSPTGNALETANAVRAKIAQLSRFFPPHMVVSYPLDTSTFVKISIEDVVLTLLEAIALVFLVMYLFLQNIRATLIPTIVVPVALLGTFSVMFAFGFSVNVLSMFGMVLAIGILVDDAIVVIENVERIMAEEGLSPRDATRKAMGQITGALVGITLVLTAVFIPMAFFKGSVGAIYRQFSVALVASMLFSVFLAMSLTPALCATLLAPVAKGHAHERGGFFGWFNRTFAKATKRYQNQVARMLGQTGRYMLVFVAIVGLLGWLYMRLPSAFLPSEDQGYFITSIQLPVGATQYRTLKVLKQVESYFSKQPEIEQFITVAGFSFNGRGQNSALAFVRLKPWDERKGSAHTVQAVIGRAFVALSHIKDAIIYPVNPPAIAELGTSAGFDFELQDLSGLGHNKLVQARDQLLAMAAKNPHVALVRYQGLDDTAQLKVDIDEDKATTLGVSPASINSTLQAAFGSTYINNFVNGNRVQRVIMQLDAPYRMKPSDIDRLYVRNAQGQMVPLSTFVHTEWTFGPPLLQRYNGFPSMEIIGTTPPGKSTGEAMTAMEQMASKLPAGIGYEWTGQSYEERLSGAQAPMLYAISLVVVFLCLAALYESWAIPLAVILVVPLGVVGALLATTLRGLPNDVYFKVGLLVTIGLSTKNAILIIEFAESLMEQGRDLISATLEAVHLRLRPILMTSFAFILGVTPLALSTGAGSASQNAIGTGVIGGMVSGTILAIFLVPVFFVVVRRAFKLHMKNRHPTLEARGDKGGES</sequence>
<dbReference type="Gene3D" id="1.20.1640.10">
    <property type="entry name" value="Multidrug efflux transporter AcrB transmembrane domain"/>
    <property type="match status" value="2"/>
</dbReference>
<evidence type="ECO:0000256" key="6">
    <source>
        <dbReference type="ARBA" id="ARBA00022692"/>
    </source>
</evidence>
<evidence type="ECO:0000256" key="2">
    <source>
        <dbReference type="ARBA" id="ARBA00010942"/>
    </source>
</evidence>
<feature type="transmembrane region" description="Helical" evidence="9">
    <location>
        <begin position="921"/>
        <end position="944"/>
    </location>
</feature>
<feature type="transmembrane region" description="Helical" evidence="9">
    <location>
        <begin position="366"/>
        <end position="386"/>
    </location>
</feature>
<evidence type="ECO:0000256" key="3">
    <source>
        <dbReference type="ARBA" id="ARBA00022448"/>
    </source>
</evidence>
<keyword evidence="7 9" id="KW-1133">Transmembrane helix</keyword>
<evidence type="ECO:0000256" key="1">
    <source>
        <dbReference type="ARBA" id="ARBA00004429"/>
    </source>
</evidence>
<dbReference type="InterPro" id="IPR004764">
    <property type="entry name" value="MdtF-like"/>
</dbReference>
<dbReference type="GO" id="GO:0015562">
    <property type="term" value="F:efflux transmembrane transporter activity"/>
    <property type="evidence" value="ECO:0007669"/>
    <property type="project" value="InterPro"/>
</dbReference>
<dbReference type="FunFam" id="3.30.70.1430:FF:000001">
    <property type="entry name" value="Efflux pump membrane transporter"/>
    <property type="match status" value="1"/>
</dbReference>
<feature type="transmembrane region" description="Helical" evidence="9">
    <location>
        <begin position="340"/>
        <end position="359"/>
    </location>
</feature>
<dbReference type="NCBIfam" id="TIGR00915">
    <property type="entry name" value="2A0602"/>
    <property type="match status" value="1"/>
</dbReference>
<proteinExistence type="inferred from homology"/>
<dbReference type="Gene3D" id="3.30.2090.10">
    <property type="entry name" value="Multidrug efflux transporter AcrB TolC docking domain, DN and DC subdomains"/>
    <property type="match status" value="2"/>
</dbReference>